<dbReference type="PROSITE" id="PS00943">
    <property type="entry name" value="UBIA"/>
    <property type="match status" value="1"/>
</dbReference>
<dbReference type="PANTHER" id="PTHR43448">
    <property type="entry name" value="PROTOHEME IX FARNESYLTRANSFERASE, MITOCHONDRIAL"/>
    <property type="match status" value="1"/>
</dbReference>
<evidence type="ECO:0000256" key="2">
    <source>
        <dbReference type="ARBA" id="ARBA00005985"/>
    </source>
</evidence>
<comment type="subcellular location">
    <subcellularLocation>
        <location evidence="1">Mitochondrion membrane</location>
        <topology evidence="1">Multi-pass membrane protein</topology>
    </subcellularLocation>
</comment>
<evidence type="ECO:0000313" key="14">
    <source>
        <dbReference type="EMBL" id="KAA1117090.1"/>
    </source>
</evidence>
<dbReference type="GO" id="GO:0008495">
    <property type="term" value="F:protoheme IX farnesyltransferase activity"/>
    <property type="evidence" value="ECO:0007669"/>
    <property type="project" value="InterPro"/>
</dbReference>
<protein>
    <recommendedName>
        <fullName evidence="3">Protoheme IX farnesyltransferase, mitochondrial</fullName>
    </recommendedName>
    <alternativeName>
        <fullName evidence="11">Heme O synthase</fullName>
    </alternativeName>
</protein>
<feature type="signal peptide" evidence="13">
    <location>
        <begin position="1"/>
        <end position="21"/>
    </location>
</feature>
<proteinExistence type="inferred from homology"/>
<comment type="caution">
    <text evidence="14">The sequence shown here is derived from an EMBL/GenBank/DDBJ whole genome shotgun (WGS) entry which is preliminary data.</text>
</comment>
<evidence type="ECO:0000256" key="13">
    <source>
        <dbReference type="SAM" id="SignalP"/>
    </source>
</evidence>
<organism evidence="14 15">
    <name type="scientific">Puccinia graminis f. sp. tritici</name>
    <dbReference type="NCBI Taxonomy" id="56615"/>
    <lineage>
        <taxon>Eukaryota</taxon>
        <taxon>Fungi</taxon>
        <taxon>Dikarya</taxon>
        <taxon>Basidiomycota</taxon>
        <taxon>Pucciniomycotina</taxon>
        <taxon>Pucciniomycetes</taxon>
        <taxon>Pucciniales</taxon>
        <taxon>Pucciniaceae</taxon>
        <taxon>Puccinia</taxon>
    </lineage>
</organism>
<keyword evidence="5 12" id="KW-0812">Transmembrane</keyword>
<dbReference type="Proteomes" id="UP000325313">
    <property type="component" value="Unassembled WGS sequence"/>
</dbReference>
<dbReference type="GO" id="GO:0006784">
    <property type="term" value="P:heme A biosynthetic process"/>
    <property type="evidence" value="ECO:0007669"/>
    <property type="project" value="TreeGrafter"/>
</dbReference>
<comment type="similarity">
    <text evidence="2">Belongs to the UbiA prenyltransferase family.</text>
</comment>
<keyword evidence="4 14" id="KW-0808">Transferase</keyword>
<gene>
    <name evidence="14" type="primary">COX10_4</name>
    <name evidence="14" type="ORF">PGTUg99_035488</name>
</gene>
<keyword evidence="13" id="KW-0732">Signal</keyword>
<accession>A0A5B0QV92</accession>
<dbReference type="InterPro" id="IPR006369">
    <property type="entry name" value="Protohaem_IX_farnesylTrfase"/>
</dbReference>
<feature type="chain" id="PRO_5022759993" description="Protoheme IX farnesyltransferase, mitochondrial" evidence="13">
    <location>
        <begin position="22"/>
        <end position="313"/>
    </location>
</feature>
<keyword evidence="7 12" id="KW-1133">Transmembrane helix</keyword>
<evidence type="ECO:0000256" key="12">
    <source>
        <dbReference type="SAM" id="Phobius"/>
    </source>
</evidence>
<evidence type="ECO:0000256" key="1">
    <source>
        <dbReference type="ARBA" id="ARBA00004225"/>
    </source>
</evidence>
<dbReference type="CDD" id="cd13957">
    <property type="entry name" value="PT_UbiA_Cox10"/>
    <property type="match status" value="1"/>
</dbReference>
<evidence type="ECO:0000256" key="5">
    <source>
        <dbReference type="ARBA" id="ARBA00022692"/>
    </source>
</evidence>
<dbReference type="AlphaFoldDB" id="A0A5B0QV92"/>
<evidence type="ECO:0000256" key="11">
    <source>
        <dbReference type="ARBA" id="ARBA00030253"/>
    </source>
</evidence>
<keyword evidence="6" id="KW-0809">Transit peptide</keyword>
<evidence type="ECO:0000313" key="15">
    <source>
        <dbReference type="Proteomes" id="UP000325313"/>
    </source>
</evidence>
<dbReference type="EMBL" id="VDEP01000270">
    <property type="protein sequence ID" value="KAA1117090.1"/>
    <property type="molecule type" value="Genomic_DNA"/>
</dbReference>
<keyword evidence="8" id="KW-0496">Mitochondrion</keyword>
<dbReference type="InterPro" id="IPR030470">
    <property type="entry name" value="UbiA_prenylTrfase_CS"/>
</dbReference>
<feature type="transmembrane region" description="Helical" evidence="12">
    <location>
        <begin position="272"/>
        <end position="293"/>
    </location>
</feature>
<keyword evidence="9" id="KW-0350">Heme biosynthesis</keyword>
<sequence>MMLAKFLPLLAVTRAWAPGRARLLFFSAFGRAPLFPPVSPGAPRDWRRQPYLPHHFDHSPVTTNTTTTTLSSSAAFLTSHHHHHHHLKRRWNLIYFNRTTHNSSQSLVNLASHSPPEQALQWKPVHSKLSLSRRIALYQALSKARLSSLITLTTMASYALSPITAATPPSSLITLLATATGTFLCSASANTLNQIFEAPMDAQMSRTRTRPLARRVISTHHASVFATVSGLSGSLVLATMVNPTTALLGVSNLFLYAFVYTPLKRISVTNTWLGALVGGLAALMGSTAAGASLRTSRQLAYRRPTLRLAVPSL</sequence>
<dbReference type="FunFam" id="1.10.357.140:FF:000004">
    <property type="entry name" value="Protoheme IX farnesyltransferase, mitochondrial"/>
    <property type="match status" value="1"/>
</dbReference>
<keyword evidence="10 12" id="KW-0472">Membrane</keyword>
<dbReference type="InterPro" id="IPR000537">
    <property type="entry name" value="UbiA_prenyltransferase"/>
</dbReference>
<evidence type="ECO:0000256" key="3">
    <source>
        <dbReference type="ARBA" id="ARBA00016335"/>
    </source>
</evidence>
<evidence type="ECO:0000256" key="6">
    <source>
        <dbReference type="ARBA" id="ARBA00022946"/>
    </source>
</evidence>
<evidence type="ECO:0000256" key="4">
    <source>
        <dbReference type="ARBA" id="ARBA00022679"/>
    </source>
</evidence>
<dbReference type="Pfam" id="PF01040">
    <property type="entry name" value="UbiA"/>
    <property type="match status" value="1"/>
</dbReference>
<evidence type="ECO:0000256" key="9">
    <source>
        <dbReference type="ARBA" id="ARBA00023133"/>
    </source>
</evidence>
<dbReference type="PANTHER" id="PTHR43448:SF2">
    <property type="entry name" value="PROTOHEME IX FARNESYLTRANSFERASE, MITOCHONDRIAL"/>
    <property type="match status" value="1"/>
</dbReference>
<evidence type="ECO:0000256" key="8">
    <source>
        <dbReference type="ARBA" id="ARBA00023128"/>
    </source>
</evidence>
<dbReference type="InterPro" id="IPR044878">
    <property type="entry name" value="UbiA_sf"/>
</dbReference>
<dbReference type="Gene3D" id="1.10.357.140">
    <property type="entry name" value="UbiA prenyltransferase"/>
    <property type="match status" value="1"/>
</dbReference>
<evidence type="ECO:0000256" key="10">
    <source>
        <dbReference type="ARBA" id="ARBA00023136"/>
    </source>
</evidence>
<name>A0A5B0QV92_PUCGR</name>
<reference evidence="14 15" key="1">
    <citation type="submission" date="2019-05" db="EMBL/GenBank/DDBJ databases">
        <title>Emergence of the Ug99 lineage of the wheat stem rust pathogen through somatic hybridization.</title>
        <authorList>
            <person name="Li F."/>
            <person name="Upadhyaya N.M."/>
            <person name="Sperschneider J."/>
            <person name="Matny O."/>
            <person name="Nguyen-Phuc H."/>
            <person name="Mago R."/>
            <person name="Raley C."/>
            <person name="Miller M.E."/>
            <person name="Silverstein K.A.T."/>
            <person name="Henningsen E."/>
            <person name="Hirsch C.D."/>
            <person name="Visser B."/>
            <person name="Pretorius Z.A."/>
            <person name="Steffenson B.J."/>
            <person name="Schwessinger B."/>
            <person name="Dodds P.N."/>
            <person name="Figueroa M."/>
        </authorList>
    </citation>
    <scope>NUCLEOTIDE SEQUENCE [LARGE SCALE GENOMIC DNA]</scope>
    <source>
        <strain evidence="14 15">Ug99</strain>
    </source>
</reference>
<evidence type="ECO:0000256" key="7">
    <source>
        <dbReference type="ARBA" id="ARBA00022989"/>
    </source>
</evidence>
<dbReference type="GO" id="GO:0031966">
    <property type="term" value="C:mitochondrial membrane"/>
    <property type="evidence" value="ECO:0007669"/>
    <property type="project" value="UniProtKB-SubCell"/>
</dbReference>